<keyword evidence="1" id="KW-0812">Transmembrane</keyword>
<keyword evidence="1" id="KW-1133">Transmembrane helix</keyword>
<proteinExistence type="predicted"/>
<dbReference type="Proteomes" id="UP001200557">
    <property type="component" value="Unassembled WGS sequence"/>
</dbReference>
<organism evidence="2 3">
    <name type="scientific">Octadecabacter dasysiphoniae</name>
    <dbReference type="NCBI Taxonomy" id="2909341"/>
    <lineage>
        <taxon>Bacteria</taxon>
        <taxon>Pseudomonadati</taxon>
        <taxon>Pseudomonadota</taxon>
        <taxon>Alphaproteobacteria</taxon>
        <taxon>Rhodobacterales</taxon>
        <taxon>Roseobacteraceae</taxon>
        <taxon>Octadecabacter</taxon>
    </lineage>
</organism>
<protein>
    <recommendedName>
        <fullName evidence="4">GtrA-like protein domain-containing protein</fullName>
    </recommendedName>
</protein>
<evidence type="ECO:0000256" key="1">
    <source>
        <dbReference type="SAM" id="Phobius"/>
    </source>
</evidence>
<comment type="caution">
    <text evidence="2">The sequence shown here is derived from an EMBL/GenBank/DDBJ whole genome shotgun (WGS) entry which is preliminary data.</text>
</comment>
<reference evidence="2 3" key="1">
    <citation type="submission" date="2022-01" db="EMBL/GenBank/DDBJ databases">
        <title>Octadecabacter sp. nov., isolated from a marine alga.</title>
        <authorList>
            <person name="Jin M.S."/>
            <person name="Kim H.M."/>
            <person name="Han D.M."/>
            <person name="Jung J.J."/>
            <person name="Jeon C.O."/>
        </authorList>
    </citation>
    <scope>NUCLEOTIDE SEQUENCE [LARGE SCALE GENOMIC DNA]</scope>
    <source>
        <strain evidence="2 3">G9-8</strain>
    </source>
</reference>
<gene>
    <name evidence="2" type="ORF">L0664_05090</name>
</gene>
<sequence>MVAMMQYVADGHPFVRYAMSAAVSVVANIVAQQATVLGLGIGYVVKFQLDRRHVFQGATV</sequence>
<keyword evidence="1" id="KW-0472">Membrane</keyword>
<evidence type="ECO:0008006" key="4">
    <source>
        <dbReference type="Google" id="ProtNLM"/>
    </source>
</evidence>
<keyword evidence="3" id="KW-1185">Reference proteome</keyword>
<evidence type="ECO:0000313" key="2">
    <source>
        <dbReference type="EMBL" id="MCF2870435.1"/>
    </source>
</evidence>
<dbReference type="EMBL" id="JAKGAQ010000001">
    <property type="protein sequence ID" value="MCF2870435.1"/>
    <property type="molecule type" value="Genomic_DNA"/>
</dbReference>
<feature type="transmembrane region" description="Helical" evidence="1">
    <location>
        <begin position="20"/>
        <end position="45"/>
    </location>
</feature>
<dbReference type="RefSeq" id="WP_235224536.1">
    <property type="nucleotide sequence ID" value="NZ_JAKGAQ010000001.1"/>
</dbReference>
<accession>A0ABS9CVM6</accession>
<name>A0ABS9CVM6_9RHOB</name>
<evidence type="ECO:0000313" key="3">
    <source>
        <dbReference type="Proteomes" id="UP001200557"/>
    </source>
</evidence>